<comment type="caution">
    <text evidence="1">The sequence shown here is derived from an EMBL/GenBank/DDBJ whole genome shotgun (WGS) entry which is preliminary data.</text>
</comment>
<evidence type="ECO:0000313" key="2">
    <source>
        <dbReference type="Proteomes" id="UP000486351"/>
    </source>
</evidence>
<reference evidence="1 2" key="1">
    <citation type="submission" date="2018-09" db="EMBL/GenBank/DDBJ databases">
        <title>Genomic investigation of the strawberry pathogen Phytophthora fragariae indicates pathogenicity is determined by transcriptional variation in three key races.</title>
        <authorList>
            <person name="Adams T.M."/>
            <person name="Armitage A.D."/>
            <person name="Sobczyk M.K."/>
            <person name="Bates H.J."/>
            <person name="Dunwell J.M."/>
            <person name="Nellist C.F."/>
            <person name="Harrison R.J."/>
        </authorList>
    </citation>
    <scope>NUCLEOTIDE SEQUENCE [LARGE SCALE GENOMIC DNA]</scope>
    <source>
        <strain evidence="1 2">NOV-77</strain>
    </source>
</reference>
<protein>
    <submittedName>
        <fullName evidence="1">Uncharacterized protein</fullName>
    </submittedName>
</protein>
<dbReference type="Proteomes" id="UP000486351">
    <property type="component" value="Unassembled WGS sequence"/>
</dbReference>
<dbReference type="EMBL" id="QXFY01000750">
    <property type="protein sequence ID" value="KAE9336493.1"/>
    <property type="molecule type" value="Genomic_DNA"/>
</dbReference>
<organism evidence="1 2">
    <name type="scientific">Phytophthora fragariae</name>
    <dbReference type="NCBI Taxonomy" id="53985"/>
    <lineage>
        <taxon>Eukaryota</taxon>
        <taxon>Sar</taxon>
        <taxon>Stramenopiles</taxon>
        <taxon>Oomycota</taxon>
        <taxon>Peronosporomycetes</taxon>
        <taxon>Peronosporales</taxon>
        <taxon>Peronosporaceae</taxon>
        <taxon>Phytophthora</taxon>
    </lineage>
</organism>
<gene>
    <name evidence="1" type="ORF">PF008_g12990</name>
</gene>
<proteinExistence type="predicted"/>
<name>A0A6G0RL77_9STRA</name>
<accession>A0A6G0RL77</accession>
<evidence type="ECO:0000313" key="1">
    <source>
        <dbReference type="EMBL" id="KAE9336493.1"/>
    </source>
</evidence>
<dbReference type="AlphaFoldDB" id="A0A6G0RL77"/>
<sequence>MSDNNFPSGRYDDRELAEYTKALRNLAPITPPKLHSKGDYKAWKSEVPLRFDLAHLETLRMEGSATMQTSACAGRSSRGVLRAQNQCLLGAGIVLVGGFAIHLQG</sequence>